<evidence type="ECO:0000313" key="4">
    <source>
        <dbReference type="Proteomes" id="UP000321392"/>
    </source>
</evidence>
<evidence type="ECO:0000313" key="1">
    <source>
        <dbReference type="EMBL" id="RDI54998.1"/>
    </source>
</evidence>
<keyword evidence="3" id="KW-1185">Reference proteome</keyword>
<evidence type="ECO:0000313" key="3">
    <source>
        <dbReference type="Proteomes" id="UP000254518"/>
    </source>
</evidence>
<dbReference type="OrthoDB" id="1367090at2"/>
<dbReference type="Proteomes" id="UP000254518">
    <property type="component" value="Unassembled WGS sequence"/>
</dbReference>
<evidence type="ECO:0000313" key="2">
    <source>
        <dbReference type="EMBL" id="TWI47906.1"/>
    </source>
</evidence>
<dbReference type="RefSeq" id="WP_114754172.1">
    <property type="nucleotide sequence ID" value="NZ_QQBA01000006.1"/>
</dbReference>
<dbReference type="PROSITE" id="PS51257">
    <property type="entry name" value="PROKAR_LIPOPROTEIN"/>
    <property type="match status" value="1"/>
</dbReference>
<sequence length="85" mass="8879">MKKATLFLGVLTVLSIISCKEKEETTVPATQTETASETTTNVTTVAKDSTSIKVATDGVSISTKDGKTNTSVEISGGEAKVEIKK</sequence>
<reference evidence="2 4" key="1">
    <citation type="journal article" date="2015" name="Stand. Genomic Sci.">
        <title>Genomic Encyclopedia of Bacterial and Archaeal Type Strains, Phase III: the genomes of soil and plant-associated and newly described type strains.</title>
        <authorList>
            <person name="Whitman W.B."/>
            <person name="Woyke T."/>
            <person name="Klenk H.P."/>
            <person name="Zhou Y."/>
            <person name="Lilburn T.G."/>
            <person name="Beck B.J."/>
            <person name="De Vos P."/>
            <person name="Vandamme P."/>
            <person name="Eisen J.A."/>
            <person name="Garrity G."/>
            <person name="Hugenholtz P."/>
            <person name="Kyrpides N.C."/>
        </authorList>
    </citation>
    <scope>NUCLEOTIDE SEQUENCE [LARGE SCALE GENOMIC DNA]</scope>
    <source>
        <strain evidence="2 4">CGMCC 1.5380</strain>
    </source>
</reference>
<reference evidence="1 3" key="2">
    <citation type="submission" date="2018-07" db="EMBL/GenBank/DDBJ databases">
        <title>Genomic Encyclopedia of Type Strains, Phase IV (KMG-IV): sequencing the most valuable type-strain genomes for metagenomic binning, comparative biology and taxonomic classification.</title>
        <authorList>
            <person name="Goeker M."/>
        </authorList>
    </citation>
    <scope>NUCLEOTIDE SEQUENCE [LARGE SCALE GENOMIC DNA]</scope>
    <source>
        <strain evidence="1 3">DSM 19728</strain>
    </source>
</reference>
<protein>
    <submittedName>
        <fullName evidence="2">Uncharacterized protein</fullName>
    </submittedName>
</protein>
<reference evidence="2" key="3">
    <citation type="submission" date="2019-07" db="EMBL/GenBank/DDBJ databases">
        <authorList>
            <person name="Whitman W."/>
            <person name="Huntemann M."/>
            <person name="Clum A."/>
            <person name="Pillay M."/>
            <person name="Palaniappan K."/>
            <person name="Varghese N."/>
            <person name="Mikhailova N."/>
            <person name="Stamatis D."/>
            <person name="Reddy T."/>
            <person name="Daum C."/>
            <person name="Shapiro N."/>
            <person name="Ivanova N."/>
            <person name="Kyrpides N."/>
            <person name="Woyke T."/>
        </authorList>
    </citation>
    <scope>NUCLEOTIDE SEQUENCE</scope>
    <source>
        <strain evidence="2">CGMCC 1.5380</strain>
    </source>
</reference>
<dbReference type="AlphaFoldDB" id="A0A562PUX5"/>
<organism evidence="2 4">
    <name type="scientific">Flavobacterium glaciei</name>
    <dbReference type="NCBI Taxonomy" id="386300"/>
    <lineage>
        <taxon>Bacteria</taxon>
        <taxon>Pseudomonadati</taxon>
        <taxon>Bacteroidota</taxon>
        <taxon>Flavobacteriia</taxon>
        <taxon>Flavobacteriales</taxon>
        <taxon>Flavobacteriaceae</taxon>
        <taxon>Flavobacterium</taxon>
    </lineage>
</organism>
<accession>A0A562PUX5</accession>
<dbReference type="EMBL" id="VLKX01000006">
    <property type="protein sequence ID" value="TWI47906.1"/>
    <property type="molecule type" value="Genomic_DNA"/>
</dbReference>
<name>A0A562PUX5_9FLAO</name>
<proteinExistence type="predicted"/>
<gene>
    <name evidence="1" type="ORF">DFR66_106105</name>
    <name evidence="2" type="ORF">IQ02_01492</name>
</gene>
<dbReference type="EMBL" id="QQBA01000006">
    <property type="protein sequence ID" value="RDI54998.1"/>
    <property type="molecule type" value="Genomic_DNA"/>
</dbReference>
<comment type="caution">
    <text evidence="2">The sequence shown here is derived from an EMBL/GenBank/DDBJ whole genome shotgun (WGS) entry which is preliminary data.</text>
</comment>
<dbReference type="Proteomes" id="UP000321392">
    <property type="component" value="Unassembled WGS sequence"/>
</dbReference>